<protein>
    <recommendedName>
        <fullName evidence="8">C4-dicarboxylate transporter/malic acid transport protein</fullName>
    </recommendedName>
</protein>
<dbReference type="PANTHER" id="PTHR31162">
    <property type="entry name" value="MALIC ACID TRANSPORT PROTEIN-RELATED"/>
    <property type="match status" value="1"/>
</dbReference>
<evidence type="ECO:0000256" key="1">
    <source>
        <dbReference type="ARBA" id="ARBA00004141"/>
    </source>
</evidence>
<dbReference type="Gene3D" id="1.50.10.150">
    <property type="entry name" value="Voltage-dependent anion channel"/>
    <property type="match status" value="1"/>
</dbReference>
<dbReference type="PANTHER" id="PTHR31162:SF1">
    <property type="entry name" value="TRANSPORTER_MALIC ACID TRANSPORT PROTEIN, PUTATIVE (AFU_ORTHOLOGUE AFUA_2G17660)-RELATED"/>
    <property type="match status" value="1"/>
</dbReference>
<evidence type="ECO:0000256" key="2">
    <source>
        <dbReference type="ARBA" id="ARBA00022692"/>
    </source>
</evidence>
<keyword evidence="3 5" id="KW-1133">Transmembrane helix</keyword>
<keyword evidence="2 5" id="KW-0812">Transmembrane</keyword>
<organism evidence="6 7">
    <name type="scientific">Aspergillus heteromorphus CBS 117.55</name>
    <dbReference type="NCBI Taxonomy" id="1448321"/>
    <lineage>
        <taxon>Eukaryota</taxon>
        <taxon>Fungi</taxon>
        <taxon>Dikarya</taxon>
        <taxon>Ascomycota</taxon>
        <taxon>Pezizomycotina</taxon>
        <taxon>Eurotiomycetes</taxon>
        <taxon>Eurotiomycetidae</taxon>
        <taxon>Eurotiales</taxon>
        <taxon>Aspergillaceae</taxon>
        <taxon>Aspergillus</taxon>
        <taxon>Aspergillus subgen. Circumdati</taxon>
    </lineage>
</organism>
<proteinExistence type="predicted"/>
<dbReference type="Proteomes" id="UP000247233">
    <property type="component" value="Unassembled WGS sequence"/>
</dbReference>
<dbReference type="EMBL" id="MSFL01000012">
    <property type="protein sequence ID" value="PWY82159.1"/>
    <property type="molecule type" value="Genomic_DNA"/>
</dbReference>
<dbReference type="Pfam" id="PF03595">
    <property type="entry name" value="SLAC1"/>
    <property type="match status" value="1"/>
</dbReference>
<dbReference type="GO" id="GO:0016020">
    <property type="term" value="C:membrane"/>
    <property type="evidence" value="ECO:0007669"/>
    <property type="project" value="UniProtKB-SubCell"/>
</dbReference>
<evidence type="ECO:0008006" key="8">
    <source>
        <dbReference type="Google" id="ProtNLM"/>
    </source>
</evidence>
<feature type="transmembrane region" description="Helical" evidence="5">
    <location>
        <begin position="53"/>
        <end position="74"/>
    </location>
</feature>
<dbReference type="AlphaFoldDB" id="A0A317W7V2"/>
<comment type="caution">
    <text evidence="6">The sequence shown here is derived from an EMBL/GenBank/DDBJ whole genome shotgun (WGS) entry which is preliminary data.</text>
</comment>
<name>A0A317W7V2_9EURO</name>
<dbReference type="GO" id="GO:0015140">
    <property type="term" value="F:malate transmembrane transporter activity"/>
    <property type="evidence" value="ECO:0007669"/>
    <property type="project" value="InterPro"/>
</dbReference>
<accession>A0A317W7V2</accession>
<dbReference type="VEuPathDB" id="FungiDB:BO70DRAFT_352765"/>
<feature type="transmembrane region" description="Helical" evidence="5">
    <location>
        <begin position="270"/>
        <end position="290"/>
    </location>
</feature>
<feature type="transmembrane region" description="Helical" evidence="5">
    <location>
        <begin position="147"/>
        <end position="170"/>
    </location>
</feature>
<comment type="subcellular location">
    <subcellularLocation>
        <location evidence="1">Membrane</location>
        <topology evidence="1">Multi-pass membrane protein</topology>
    </subcellularLocation>
</comment>
<dbReference type="InterPro" id="IPR030185">
    <property type="entry name" value="Mae1"/>
</dbReference>
<sequence length="371" mass="41014">MAPYQFQGISVIGKIIFLLNIITYLCIWASLILRFCRFRRAFINTLNDPEESYMIPAAALGFAVIILGIEAYGVPACGEWLLRTQLVLFWIFIALAICIAVGLNWHMYRTRMATRQPFALVRLLPSFPAMLGGTTAALLTPAQPPHLAIPMLIGGTALQGFGFMMSIFILAEFLYGLHHHGLPPMRRRPHLFIAAGPPAFTALALMGMADVATEKLPAHFIPLAAHVNTADVLLVIAVFISIFFWVLSFFFYMIAWLSILDARREWRFDIGWWGTVFPNSGFTLATVKLADLLDSRALKWVGSAATIIQVILWLGCASSTVWAVLTRRALWPGMDEGFGPDQKCEEGEGSDLKGGVHSGSILLKLPSLIGF</sequence>
<evidence type="ECO:0000256" key="4">
    <source>
        <dbReference type="ARBA" id="ARBA00023136"/>
    </source>
</evidence>
<evidence type="ECO:0000256" key="3">
    <source>
        <dbReference type="ARBA" id="ARBA00022989"/>
    </source>
</evidence>
<dbReference type="RefSeq" id="XP_025399424.1">
    <property type="nucleotide sequence ID" value="XM_025541807.1"/>
</dbReference>
<feature type="transmembrane region" description="Helical" evidence="5">
    <location>
        <begin position="302"/>
        <end position="325"/>
    </location>
</feature>
<gene>
    <name evidence="6" type="ORF">BO70DRAFT_352765</name>
</gene>
<keyword evidence="7" id="KW-1185">Reference proteome</keyword>
<evidence type="ECO:0000256" key="5">
    <source>
        <dbReference type="SAM" id="Phobius"/>
    </source>
</evidence>
<dbReference type="InterPro" id="IPR004695">
    <property type="entry name" value="SLAC1/Mae1/Ssu1/TehA"/>
</dbReference>
<dbReference type="GeneID" id="37064044"/>
<dbReference type="OrthoDB" id="2901184at2759"/>
<feature type="transmembrane region" description="Helical" evidence="5">
    <location>
        <begin position="191"/>
        <end position="212"/>
    </location>
</feature>
<feature type="transmembrane region" description="Helical" evidence="5">
    <location>
        <begin position="86"/>
        <end position="107"/>
    </location>
</feature>
<feature type="transmembrane region" description="Helical" evidence="5">
    <location>
        <begin position="232"/>
        <end position="258"/>
    </location>
</feature>
<evidence type="ECO:0000313" key="7">
    <source>
        <dbReference type="Proteomes" id="UP000247233"/>
    </source>
</evidence>
<dbReference type="CDD" id="cd09317">
    <property type="entry name" value="TDT_Mae1_like"/>
    <property type="match status" value="1"/>
</dbReference>
<keyword evidence="4 5" id="KW-0472">Membrane</keyword>
<dbReference type="STRING" id="1448321.A0A317W7V2"/>
<evidence type="ECO:0000313" key="6">
    <source>
        <dbReference type="EMBL" id="PWY82159.1"/>
    </source>
</evidence>
<feature type="transmembrane region" description="Helical" evidence="5">
    <location>
        <begin position="12"/>
        <end position="33"/>
    </location>
</feature>
<reference evidence="6 7" key="1">
    <citation type="submission" date="2016-12" db="EMBL/GenBank/DDBJ databases">
        <title>The genomes of Aspergillus section Nigri reveals drivers in fungal speciation.</title>
        <authorList>
            <consortium name="DOE Joint Genome Institute"/>
            <person name="Vesth T.C."/>
            <person name="Nybo J."/>
            <person name="Theobald S."/>
            <person name="Brandl J."/>
            <person name="Frisvad J.C."/>
            <person name="Nielsen K.F."/>
            <person name="Lyhne E.K."/>
            <person name="Kogle M.E."/>
            <person name="Kuo A."/>
            <person name="Riley R."/>
            <person name="Clum A."/>
            <person name="Nolan M."/>
            <person name="Lipzen A."/>
            <person name="Salamov A."/>
            <person name="Henrissat B."/>
            <person name="Wiebenga A."/>
            <person name="De Vries R.P."/>
            <person name="Grigoriev I.V."/>
            <person name="Mortensen U.H."/>
            <person name="Andersen M.R."/>
            <person name="Baker S.E."/>
        </authorList>
    </citation>
    <scope>NUCLEOTIDE SEQUENCE [LARGE SCALE GENOMIC DNA]</scope>
    <source>
        <strain evidence="6 7">CBS 117.55</strain>
    </source>
</reference>
<dbReference type="InterPro" id="IPR038665">
    <property type="entry name" value="Voltage-dep_anion_channel_sf"/>
</dbReference>
<feature type="transmembrane region" description="Helical" evidence="5">
    <location>
        <begin position="119"/>
        <end position="141"/>
    </location>
</feature>